<protein>
    <recommendedName>
        <fullName evidence="2">histidine kinase</fullName>
        <ecNumber evidence="2">2.7.13.3</ecNumber>
    </recommendedName>
</protein>
<organism evidence="12">
    <name type="scientific">Planktothricoides sp. SpSt-374</name>
    <dbReference type="NCBI Taxonomy" id="2282167"/>
    <lineage>
        <taxon>Bacteria</taxon>
        <taxon>Bacillati</taxon>
        <taxon>Cyanobacteriota</taxon>
        <taxon>Cyanophyceae</taxon>
        <taxon>Oscillatoriophycideae</taxon>
        <taxon>Oscillatoriales</taxon>
        <taxon>Oscillatoriaceae</taxon>
        <taxon>Planktothricoides</taxon>
    </lineage>
</organism>
<dbReference type="InterPro" id="IPR003661">
    <property type="entry name" value="HisK_dim/P_dom"/>
</dbReference>
<keyword evidence="3" id="KW-0597">Phosphoprotein</keyword>
<dbReference type="Gene3D" id="1.10.287.130">
    <property type="match status" value="1"/>
</dbReference>
<evidence type="ECO:0000256" key="3">
    <source>
        <dbReference type="ARBA" id="ARBA00022553"/>
    </source>
</evidence>
<feature type="transmembrane region" description="Helical" evidence="10">
    <location>
        <begin position="93"/>
        <end position="111"/>
    </location>
</feature>
<evidence type="ECO:0000256" key="7">
    <source>
        <dbReference type="ARBA" id="ARBA00022840"/>
    </source>
</evidence>
<evidence type="ECO:0000256" key="4">
    <source>
        <dbReference type="ARBA" id="ARBA00022679"/>
    </source>
</evidence>
<keyword evidence="10" id="KW-0472">Membrane</keyword>
<feature type="coiled-coil region" evidence="9">
    <location>
        <begin position="321"/>
        <end position="372"/>
    </location>
</feature>
<dbReference type="SUPFAM" id="SSF47384">
    <property type="entry name" value="Homodimeric domain of signal transducing histidine kinase"/>
    <property type="match status" value="1"/>
</dbReference>
<feature type="transmembrane region" description="Helical" evidence="10">
    <location>
        <begin position="257"/>
        <end position="278"/>
    </location>
</feature>
<dbReference type="SUPFAM" id="SSF55874">
    <property type="entry name" value="ATPase domain of HSP90 chaperone/DNA topoisomerase II/histidine kinase"/>
    <property type="match status" value="1"/>
</dbReference>
<keyword evidence="4" id="KW-0808">Transferase</keyword>
<dbReference type="EMBL" id="DSPX01000220">
    <property type="protein sequence ID" value="HGG03157.1"/>
    <property type="molecule type" value="Genomic_DNA"/>
</dbReference>
<feature type="transmembrane region" description="Helical" evidence="10">
    <location>
        <begin position="123"/>
        <end position="146"/>
    </location>
</feature>
<dbReference type="InterPro" id="IPR033425">
    <property type="entry name" value="MASE3"/>
</dbReference>
<dbReference type="PANTHER" id="PTHR43065:SF10">
    <property type="entry name" value="PEROXIDE STRESS-ACTIVATED HISTIDINE KINASE MAK3"/>
    <property type="match status" value="1"/>
</dbReference>
<keyword evidence="10" id="KW-1133">Transmembrane helix</keyword>
<gene>
    <name evidence="12" type="ORF">ENR15_21585</name>
</gene>
<dbReference type="PROSITE" id="PS50109">
    <property type="entry name" value="HIS_KIN"/>
    <property type="match status" value="1"/>
</dbReference>
<feature type="transmembrane region" description="Helical" evidence="10">
    <location>
        <begin position="36"/>
        <end position="55"/>
    </location>
</feature>
<keyword evidence="10" id="KW-0812">Transmembrane</keyword>
<comment type="catalytic activity">
    <reaction evidence="1">
        <text>ATP + protein L-histidine = ADP + protein N-phospho-L-histidine.</text>
        <dbReference type="EC" id="2.7.13.3"/>
    </reaction>
</comment>
<feature type="domain" description="Histidine kinase" evidence="11">
    <location>
        <begin position="381"/>
        <end position="635"/>
    </location>
</feature>
<keyword evidence="5" id="KW-0547">Nucleotide-binding</keyword>
<feature type="transmembrane region" description="Helical" evidence="10">
    <location>
        <begin position="158"/>
        <end position="180"/>
    </location>
</feature>
<reference evidence="12" key="1">
    <citation type="journal article" date="2020" name="mSystems">
        <title>Genome- and Community-Level Interaction Insights into Carbon Utilization and Element Cycling Functions of Hydrothermarchaeota in Hydrothermal Sediment.</title>
        <authorList>
            <person name="Zhou Z."/>
            <person name="Liu Y."/>
            <person name="Xu W."/>
            <person name="Pan J."/>
            <person name="Luo Z.H."/>
            <person name="Li M."/>
        </authorList>
    </citation>
    <scope>NUCLEOTIDE SEQUENCE [LARGE SCALE GENOMIC DNA]</scope>
    <source>
        <strain evidence="12">SpSt-374</strain>
    </source>
</reference>
<dbReference type="AlphaFoldDB" id="A0A7C3VN23"/>
<sequence>MRKVIETRLQERYFRLFLAPISAGFGAQDNRLPQPLVWGVLAACLLPLLLNPMGFDFSSHHPPLDWETAVHLVAGAKPDPLYHSLAGDFTHTILEWSAFCTAIFTVILAFAHFSIDRNPTTPVIGVTLLCAGVMDAFHTLAADRLIDAVADNQNLIPFTWAICRLANALLAATGISILMASNTKKWQHNIHFVFIMTSGFVLMAYGIIHFCATSQILPETIFPDAIIARPWDVAPLLIFIMSGIFLYPKFYQENPSIFSHALVISTIPNTATQLYMVFGSDELFDNNFNVAHLLKIIAYLVPLMGLIFDYSFTHKALHKSHQSLKEEMKRRKKIMVELEKSEARAIEKNRDLEQALRQLQHTQSQLIQAEKMSSLGTMVAGIAHEINNPINFIYGNTEHANNYIQELLELLDTYREEAVNISPAIQAKEEEIELEFIRQDLSHILASIKNGTNRIRQIVLSLRNFSRLDEATIKSVNIHEGIDSTLVILNHKLKQEIKIHQEYGNLPLVECYPALLNQVWLNILTNAIDVLEIRKHGLEGGSHYQPEIYIHTEIVTGDGEPGRVRVRIGDNGPGMTADIKNQIFDPFFTTKPVGFGTGLGLSICFSIVQKHSGKIDCISQPGEGTEFVIDIPIRRPKMPPNPLEAKIA</sequence>
<dbReference type="PANTHER" id="PTHR43065">
    <property type="entry name" value="SENSOR HISTIDINE KINASE"/>
    <property type="match status" value="1"/>
</dbReference>
<keyword evidence="8" id="KW-0902">Two-component regulatory system</keyword>
<evidence type="ECO:0000313" key="12">
    <source>
        <dbReference type="EMBL" id="HGG03157.1"/>
    </source>
</evidence>
<accession>A0A7C3VN23</accession>
<feature type="transmembrane region" description="Helical" evidence="10">
    <location>
        <begin position="192"/>
        <end position="217"/>
    </location>
</feature>
<dbReference type="InterPro" id="IPR003594">
    <property type="entry name" value="HATPase_dom"/>
</dbReference>
<dbReference type="InterPro" id="IPR036097">
    <property type="entry name" value="HisK_dim/P_sf"/>
</dbReference>
<keyword evidence="6 12" id="KW-0418">Kinase</keyword>
<evidence type="ECO:0000259" key="11">
    <source>
        <dbReference type="PROSITE" id="PS50109"/>
    </source>
</evidence>
<dbReference type="GO" id="GO:0000155">
    <property type="term" value="F:phosphorelay sensor kinase activity"/>
    <property type="evidence" value="ECO:0007669"/>
    <property type="project" value="InterPro"/>
</dbReference>
<evidence type="ECO:0000256" key="8">
    <source>
        <dbReference type="ARBA" id="ARBA00023012"/>
    </source>
</evidence>
<dbReference type="Gene3D" id="3.30.565.10">
    <property type="entry name" value="Histidine kinase-like ATPase, C-terminal domain"/>
    <property type="match status" value="1"/>
</dbReference>
<feature type="transmembrane region" description="Helical" evidence="10">
    <location>
        <begin position="290"/>
        <end position="312"/>
    </location>
</feature>
<evidence type="ECO:0000256" key="6">
    <source>
        <dbReference type="ARBA" id="ARBA00022777"/>
    </source>
</evidence>
<dbReference type="CDD" id="cd00082">
    <property type="entry name" value="HisKA"/>
    <property type="match status" value="1"/>
</dbReference>
<dbReference type="InterPro" id="IPR004358">
    <property type="entry name" value="Sig_transdc_His_kin-like_C"/>
</dbReference>
<evidence type="ECO:0000256" key="10">
    <source>
        <dbReference type="SAM" id="Phobius"/>
    </source>
</evidence>
<dbReference type="Pfam" id="PF02518">
    <property type="entry name" value="HATPase_c"/>
    <property type="match status" value="1"/>
</dbReference>
<evidence type="ECO:0000256" key="5">
    <source>
        <dbReference type="ARBA" id="ARBA00022741"/>
    </source>
</evidence>
<dbReference type="SMART" id="SM00387">
    <property type="entry name" value="HATPase_c"/>
    <property type="match status" value="1"/>
</dbReference>
<evidence type="ECO:0000256" key="9">
    <source>
        <dbReference type="SAM" id="Coils"/>
    </source>
</evidence>
<feature type="transmembrane region" description="Helical" evidence="10">
    <location>
        <begin position="233"/>
        <end position="250"/>
    </location>
</feature>
<evidence type="ECO:0000256" key="2">
    <source>
        <dbReference type="ARBA" id="ARBA00012438"/>
    </source>
</evidence>
<dbReference type="SMART" id="SM00388">
    <property type="entry name" value="HisKA"/>
    <property type="match status" value="1"/>
</dbReference>
<dbReference type="InterPro" id="IPR036890">
    <property type="entry name" value="HATPase_C_sf"/>
</dbReference>
<evidence type="ECO:0000256" key="1">
    <source>
        <dbReference type="ARBA" id="ARBA00000085"/>
    </source>
</evidence>
<proteinExistence type="predicted"/>
<dbReference type="EC" id="2.7.13.3" evidence="2"/>
<dbReference type="GO" id="GO:0005524">
    <property type="term" value="F:ATP binding"/>
    <property type="evidence" value="ECO:0007669"/>
    <property type="project" value="UniProtKB-KW"/>
</dbReference>
<dbReference type="PRINTS" id="PR00344">
    <property type="entry name" value="BCTRLSENSOR"/>
</dbReference>
<dbReference type="Pfam" id="PF17159">
    <property type="entry name" value="MASE3"/>
    <property type="match status" value="1"/>
</dbReference>
<name>A0A7C3VN23_9CYAN</name>
<keyword evidence="9" id="KW-0175">Coiled coil</keyword>
<keyword evidence="7" id="KW-0067">ATP-binding</keyword>
<comment type="caution">
    <text evidence="12">The sequence shown here is derived from an EMBL/GenBank/DDBJ whole genome shotgun (WGS) entry which is preliminary data.</text>
</comment>
<dbReference type="InterPro" id="IPR005467">
    <property type="entry name" value="His_kinase_dom"/>
</dbReference>